<organism evidence="9 10">
    <name type="scientific">Pelodictyon luteolum</name>
    <dbReference type="NCBI Taxonomy" id="1100"/>
    <lineage>
        <taxon>Bacteria</taxon>
        <taxon>Pseudomonadati</taxon>
        <taxon>Chlorobiota</taxon>
        <taxon>Chlorobiia</taxon>
        <taxon>Chlorobiales</taxon>
        <taxon>Chlorobiaceae</taxon>
        <taxon>Chlorobium/Pelodictyon group</taxon>
        <taxon>Pelodictyon</taxon>
    </lineage>
</organism>
<protein>
    <recommendedName>
        <fullName evidence="11">Lipopolysaccharide biosynthesis</fullName>
    </recommendedName>
</protein>
<keyword evidence="5 6" id="KW-0472">Membrane</keyword>
<dbReference type="AlphaFoldDB" id="A0A165MB50"/>
<evidence type="ECO:0000256" key="4">
    <source>
        <dbReference type="ARBA" id="ARBA00022989"/>
    </source>
</evidence>
<dbReference type="Pfam" id="PF13807">
    <property type="entry name" value="GNVR"/>
    <property type="match status" value="1"/>
</dbReference>
<evidence type="ECO:0008006" key="11">
    <source>
        <dbReference type="Google" id="ProtNLM"/>
    </source>
</evidence>
<gene>
    <name evidence="9" type="ORF">A3K90_08945</name>
</gene>
<reference evidence="9 10" key="1">
    <citation type="submission" date="2016-03" db="EMBL/GenBank/DDBJ databases">
        <title>Speciation and ecological success in dimly lit waters: horizontal gene transfer in a green sulfur bacteria bloom unveiled by metagenomic assembly.</title>
        <authorList>
            <person name="Llorens-Mares T."/>
            <person name="Liu Z."/>
            <person name="Allen L.Z."/>
            <person name="Rusch D.B."/>
            <person name="Craig M.T."/>
            <person name="Dupont C.L."/>
            <person name="Bryant D.A."/>
            <person name="Casamayor E.O."/>
        </authorList>
    </citation>
    <scope>NUCLEOTIDE SEQUENCE [LARGE SCALE GENOMIC DNA]</scope>
    <source>
        <strain evidence="9">CIII</strain>
    </source>
</reference>
<dbReference type="PANTHER" id="PTHR32309:SF13">
    <property type="entry name" value="FERRIC ENTEROBACTIN TRANSPORT PROTEIN FEPE"/>
    <property type="match status" value="1"/>
</dbReference>
<evidence type="ECO:0000256" key="5">
    <source>
        <dbReference type="ARBA" id="ARBA00023136"/>
    </source>
</evidence>
<dbReference type="InterPro" id="IPR032807">
    <property type="entry name" value="GNVR"/>
</dbReference>
<evidence type="ECO:0000313" key="9">
    <source>
        <dbReference type="EMBL" id="KZK75035.1"/>
    </source>
</evidence>
<keyword evidence="3 6" id="KW-0812">Transmembrane</keyword>
<dbReference type="EMBL" id="LVWG01000015">
    <property type="protein sequence ID" value="KZK75035.1"/>
    <property type="molecule type" value="Genomic_DNA"/>
</dbReference>
<evidence type="ECO:0000259" key="7">
    <source>
        <dbReference type="Pfam" id="PF02706"/>
    </source>
</evidence>
<dbReference type="Proteomes" id="UP000076481">
    <property type="component" value="Unassembled WGS sequence"/>
</dbReference>
<dbReference type="PANTHER" id="PTHR32309">
    <property type="entry name" value="TYROSINE-PROTEIN KINASE"/>
    <property type="match status" value="1"/>
</dbReference>
<accession>A0A165MB50</accession>
<evidence type="ECO:0000313" key="10">
    <source>
        <dbReference type="Proteomes" id="UP000076481"/>
    </source>
</evidence>
<evidence type="ECO:0000256" key="2">
    <source>
        <dbReference type="ARBA" id="ARBA00022475"/>
    </source>
</evidence>
<name>A0A165MB50_PELLU</name>
<evidence type="ECO:0000259" key="8">
    <source>
        <dbReference type="Pfam" id="PF13807"/>
    </source>
</evidence>
<feature type="domain" description="Tyrosine-protein kinase G-rich" evidence="8">
    <location>
        <begin position="295"/>
        <end position="372"/>
    </location>
</feature>
<evidence type="ECO:0000256" key="1">
    <source>
        <dbReference type="ARBA" id="ARBA00004651"/>
    </source>
</evidence>
<keyword evidence="4 6" id="KW-1133">Transmembrane helix</keyword>
<feature type="transmembrane region" description="Helical" evidence="6">
    <location>
        <begin position="60"/>
        <end position="79"/>
    </location>
</feature>
<comment type="subcellular location">
    <subcellularLocation>
        <location evidence="1">Cell membrane</location>
        <topology evidence="1">Multi-pass membrane protein</topology>
    </subcellularLocation>
</comment>
<evidence type="ECO:0000256" key="6">
    <source>
        <dbReference type="SAM" id="Phobius"/>
    </source>
</evidence>
<evidence type="ECO:0000256" key="3">
    <source>
        <dbReference type="ARBA" id="ARBA00022692"/>
    </source>
</evidence>
<dbReference type="InterPro" id="IPR050445">
    <property type="entry name" value="Bact_polysacc_biosynth/exp"/>
</dbReference>
<dbReference type="GO" id="GO:0005886">
    <property type="term" value="C:plasma membrane"/>
    <property type="evidence" value="ECO:0007669"/>
    <property type="project" value="UniProtKB-SubCell"/>
</dbReference>
<dbReference type="InterPro" id="IPR003856">
    <property type="entry name" value="LPS_length_determ_N"/>
</dbReference>
<dbReference type="Pfam" id="PF02706">
    <property type="entry name" value="Wzz"/>
    <property type="match status" value="1"/>
</dbReference>
<keyword evidence="2" id="KW-1003">Cell membrane</keyword>
<sequence>MRLLGELNHANGFRIDERNERVHAATTRNPSNQIHQLYEPMEDEISLLDLAITLAKHKRLIIGMPIAVALIAGIVTLFIPNTYKATTKIFPIGGKNVSTEIYVSLLKSEPVADSLVKRFKLQTAYNRATPEDAREQLIDVTQIALDKKDGTIGVNVSDHSGKLAAAIANGYADQLRQISEQLPITEASTRRISLEKQQVRAQQELIDAETALADFKAQSGDVGVNGNIEAYVKSSMALKAQIAAKEVELAFLRNGDDTMKNASYVRLQQEVNSLWSELGKVEGGSLLTGNFTKPQLDYLRLVKEQSYAQTNAMELRKQVALARIEESNNAANFQILQKAAIPDRPSSPQRSKIILIAALASVFLAVLWAFITEALQHAKQDPESSKQFQLLQRYLKWN</sequence>
<dbReference type="GO" id="GO:0004713">
    <property type="term" value="F:protein tyrosine kinase activity"/>
    <property type="evidence" value="ECO:0007669"/>
    <property type="project" value="TreeGrafter"/>
</dbReference>
<comment type="caution">
    <text evidence="9">The sequence shown here is derived from an EMBL/GenBank/DDBJ whole genome shotgun (WGS) entry which is preliminary data.</text>
</comment>
<feature type="transmembrane region" description="Helical" evidence="6">
    <location>
        <begin position="353"/>
        <end position="371"/>
    </location>
</feature>
<proteinExistence type="predicted"/>
<feature type="domain" description="Polysaccharide chain length determinant N-terminal" evidence="7">
    <location>
        <begin position="43"/>
        <end position="104"/>
    </location>
</feature>